<dbReference type="Pfam" id="PF13412">
    <property type="entry name" value="HTH_24"/>
    <property type="match status" value="1"/>
</dbReference>
<protein>
    <submittedName>
        <fullName evidence="1">Uncharacterized protein</fullName>
    </submittedName>
</protein>
<reference evidence="1 2" key="1">
    <citation type="journal article" date="2020" name="Nature">
        <title>Six reference-quality genomes reveal evolution of bat adaptations.</title>
        <authorList>
            <person name="Jebb D."/>
            <person name="Huang Z."/>
            <person name="Pippel M."/>
            <person name="Hughes G.M."/>
            <person name="Lavrichenko K."/>
            <person name="Devanna P."/>
            <person name="Winkler S."/>
            <person name="Jermiin L.S."/>
            <person name="Skirmuntt E.C."/>
            <person name="Katzourakis A."/>
            <person name="Burkitt-Gray L."/>
            <person name="Ray D.A."/>
            <person name="Sullivan K.A.M."/>
            <person name="Roscito J.G."/>
            <person name="Kirilenko B.M."/>
            <person name="Davalos L.M."/>
            <person name="Corthals A.P."/>
            <person name="Power M.L."/>
            <person name="Jones G."/>
            <person name="Ransome R.D."/>
            <person name="Dechmann D.K.N."/>
            <person name="Locatelli A.G."/>
            <person name="Puechmaille S.J."/>
            <person name="Fedrigo O."/>
            <person name="Jarvis E.D."/>
            <person name="Hiller M."/>
            <person name="Vernes S.C."/>
            <person name="Myers E.W."/>
            <person name="Teeling E.C."/>
        </authorList>
    </citation>
    <scope>NUCLEOTIDE SEQUENCE [LARGE SCALE GENOMIC DNA]</scope>
    <source>
        <strain evidence="1">MPipKuh1</strain>
        <tissue evidence="1">Flight muscle</tissue>
    </source>
</reference>
<gene>
    <name evidence="1" type="ORF">mPipKuh1_007835</name>
</gene>
<dbReference type="InterPro" id="IPR036390">
    <property type="entry name" value="WH_DNA-bd_sf"/>
</dbReference>
<dbReference type="EMBL" id="JACAGB010000001">
    <property type="protein sequence ID" value="KAF6392649.1"/>
    <property type="molecule type" value="Genomic_DNA"/>
</dbReference>
<keyword evidence="2" id="KW-1185">Reference proteome</keyword>
<dbReference type="Gene3D" id="1.10.10.10">
    <property type="entry name" value="Winged helix-like DNA-binding domain superfamily/Winged helix DNA-binding domain"/>
    <property type="match status" value="1"/>
</dbReference>
<evidence type="ECO:0000313" key="1">
    <source>
        <dbReference type="EMBL" id="KAF6392649.1"/>
    </source>
</evidence>
<dbReference type="Proteomes" id="UP000558488">
    <property type="component" value="Unassembled WGS sequence"/>
</dbReference>
<comment type="caution">
    <text evidence="1">The sequence shown here is derived from an EMBL/GenBank/DDBJ whole genome shotgun (WGS) entry which is preliminary data.</text>
</comment>
<proteinExistence type="predicted"/>
<organism evidence="1 2">
    <name type="scientific">Pipistrellus kuhlii</name>
    <name type="common">Kuhl's pipistrelle</name>
    <dbReference type="NCBI Taxonomy" id="59472"/>
    <lineage>
        <taxon>Eukaryota</taxon>
        <taxon>Metazoa</taxon>
        <taxon>Chordata</taxon>
        <taxon>Craniata</taxon>
        <taxon>Vertebrata</taxon>
        <taxon>Euteleostomi</taxon>
        <taxon>Mammalia</taxon>
        <taxon>Eutheria</taxon>
        <taxon>Laurasiatheria</taxon>
        <taxon>Chiroptera</taxon>
        <taxon>Yangochiroptera</taxon>
        <taxon>Vespertilionidae</taxon>
        <taxon>Pipistrellus</taxon>
    </lineage>
</organism>
<sequence length="121" mass="14104">MSNFVPKKTFVGSFNSLLYFEEKVIVYFRKLMVNMLLLKILENTGLKVMILKDKELGQTKKFEDQQLQALLDEDACQTQNQLAERLNVAQQTISNHLQAMGKILKEGKWLPDQLNRQQMEN</sequence>
<dbReference type="SUPFAM" id="SSF46785">
    <property type="entry name" value="Winged helix' DNA-binding domain"/>
    <property type="match status" value="1"/>
</dbReference>
<dbReference type="AlphaFoldDB" id="A0A7J8B2B1"/>
<dbReference type="InterPro" id="IPR036388">
    <property type="entry name" value="WH-like_DNA-bd_sf"/>
</dbReference>
<name>A0A7J8B2B1_PIPKU</name>
<accession>A0A7J8B2B1</accession>
<evidence type="ECO:0000313" key="2">
    <source>
        <dbReference type="Proteomes" id="UP000558488"/>
    </source>
</evidence>